<sequence>MIRQLLVLLILIIGQCIIAMELPKVVEASENPLHGIDTPARISELHSAPDPPSSNQLSTSSASLQTLDDLQKDNPPRLDNQKEEHRISIPDDSSSTTAQCESSQHADLAMFEFNTGKAQYISLPNHESSSTQLQMLRPGNVVEAWKRTDPEVQGFILGLLAMIIVGLAVGLL</sequence>
<keyword evidence="3" id="KW-0732">Signal</keyword>
<evidence type="ECO:0000256" key="2">
    <source>
        <dbReference type="SAM" id="Phobius"/>
    </source>
</evidence>
<keyword evidence="2" id="KW-0812">Transmembrane</keyword>
<protein>
    <submittedName>
        <fullName evidence="4">Uncharacterized protein</fullName>
    </submittedName>
</protein>
<feature type="chain" id="PRO_5015721862" evidence="3">
    <location>
        <begin position="20"/>
        <end position="172"/>
    </location>
</feature>
<dbReference type="Proteomes" id="UP000238274">
    <property type="component" value="Unassembled WGS sequence"/>
</dbReference>
<dbReference type="EMBL" id="PKSM01000124">
    <property type="protein sequence ID" value="POW09807.1"/>
    <property type="molecule type" value="Genomic_DNA"/>
</dbReference>
<reference evidence="4 5" key="1">
    <citation type="submission" date="2017-12" db="EMBL/GenBank/DDBJ databases">
        <title>Gene loss provides genomic basis for host adaptation in cereal stripe rust fungi.</title>
        <authorList>
            <person name="Xia C."/>
        </authorList>
    </citation>
    <scope>NUCLEOTIDE SEQUENCE [LARGE SCALE GENOMIC DNA]</scope>
    <source>
        <strain evidence="4 5">93TX-2</strain>
    </source>
</reference>
<comment type="caution">
    <text evidence="4">The sequence shown here is derived from an EMBL/GenBank/DDBJ whole genome shotgun (WGS) entry which is preliminary data.</text>
</comment>
<dbReference type="VEuPathDB" id="FungiDB:PSTT_12610"/>
<proteinExistence type="predicted"/>
<reference evidence="5" key="2">
    <citation type="journal article" date="2018" name="BMC Genomics">
        <title>Genomic insights into host adaptation between the wheat stripe rust pathogen (Puccinia striiformis f. sp. tritici) and the barley stripe rust pathogen (Puccinia striiformis f. sp. hordei).</title>
        <authorList>
            <person name="Xia C."/>
            <person name="Wang M."/>
            <person name="Yin C."/>
            <person name="Cornejo O.E."/>
            <person name="Hulbert S.H."/>
            <person name="Chen X."/>
        </authorList>
    </citation>
    <scope>NUCLEOTIDE SEQUENCE [LARGE SCALE GENOMIC DNA]</scope>
    <source>
        <strain evidence="5">93TX-2</strain>
    </source>
</reference>
<gene>
    <name evidence="4" type="ORF">PSHT_08931</name>
</gene>
<organism evidence="4 5">
    <name type="scientific">Puccinia striiformis</name>
    <dbReference type="NCBI Taxonomy" id="27350"/>
    <lineage>
        <taxon>Eukaryota</taxon>
        <taxon>Fungi</taxon>
        <taxon>Dikarya</taxon>
        <taxon>Basidiomycota</taxon>
        <taxon>Pucciniomycotina</taxon>
        <taxon>Pucciniomycetes</taxon>
        <taxon>Pucciniales</taxon>
        <taxon>Pucciniaceae</taxon>
        <taxon>Puccinia</taxon>
    </lineage>
</organism>
<accession>A0A2S4VJV0</accession>
<feature type="region of interest" description="Disordered" evidence="1">
    <location>
        <begin position="69"/>
        <end position="98"/>
    </location>
</feature>
<feature type="transmembrane region" description="Helical" evidence="2">
    <location>
        <begin position="152"/>
        <end position="171"/>
    </location>
</feature>
<evidence type="ECO:0000256" key="3">
    <source>
        <dbReference type="SAM" id="SignalP"/>
    </source>
</evidence>
<feature type="signal peptide" evidence="3">
    <location>
        <begin position="1"/>
        <end position="19"/>
    </location>
</feature>
<keyword evidence="2" id="KW-0472">Membrane</keyword>
<feature type="region of interest" description="Disordered" evidence="1">
    <location>
        <begin position="42"/>
        <end position="61"/>
    </location>
</feature>
<name>A0A2S4VJV0_9BASI</name>
<dbReference type="AlphaFoldDB" id="A0A2S4VJV0"/>
<evidence type="ECO:0000313" key="5">
    <source>
        <dbReference type="Proteomes" id="UP000238274"/>
    </source>
</evidence>
<evidence type="ECO:0000256" key="1">
    <source>
        <dbReference type="SAM" id="MobiDB-lite"/>
    </source>
</evidence>
<dbReference type="VEuPathDB" id="FungiDB:PSHT_08931"/>
<keyword evidence="2" id="KW-1133">Transmembrane helix</keyword>
<keyword evidence="5" id="KW-1185">Reference proteome</keyword>
<reference evidence="5" key="3">
    <citation type="journal article" date="2018" name="Mol. Plant Microbe Interact.">
        <title>Genome sequence resources for the wheat stripe rust pathogen (Puccinia striiformis f. sp. tritici) and the barley stripe rust pathogen (Puccinia striiformis f. sp. hordei).</title>
        <authorList>
            <person name="Xia C."/>
            <person name="Wang M."/>
            <person name="Yin C."/>
            <person name="Cornejo O.E."/>
            <person name="Hulbert S.H."/>
            <person name="Chen X."/>
        </authorList>
    </citation>
    <scope>NUCLEOTIDE SEQUENCE [LARGE SCALE GENOMIC DNA]</scope>
    <source>
        <strain evidence="5">93TX-2</strain>
    </source>
</reference>
<evidence type="ECO:0000313" key="4">
    <source>
        <dbReference type="EMBL" id="POW09807.1"/>
    </source>
</evidence>
<feature type="compositionally biased region" description="Basic and acidic residues" evidence="1">
    <location>
        <begin position="69"/>
        <end position="89"/>
    </location>
</feature>